<evidence type="ECO:0000256" key="1">
    <source>
        <dbReference type="ARBA" id="ARBA00022723"/>
    </source>
</evidence>
<reference evidence="9 10" key="1">
    <citation type="journal article" date="2023" name="Arcadia Sci">
        <title>De novo assembly of a long-read Amblyomma americanum tick genome.</title>
        <authorList>
            <person name="Chou S."/>
            <person name="Poskanzer K.E."/>
            <person name="Rollins M."/>
            <person name="Thuy-Boun P.S."/>
        </authorList>
    </citation>
    <scope>NUCLEOTIDE SEQUENCE [LARGE SCALE GENOMIC DNA]</scope>
    <source>
        <strain evidence="9">F_SG_1</strain>
        <tissue evidence="9">Salivary glands</tissue>
    </source>
</reference>
<dbReference type="GO" id="GO:0008270">
    <property type="term" value="F:zinc ion binding"/>
    <property type="evidence" value="ECO:0007669"/>
    <property type="project" value="UniProtKB-KW"/>
</dbReference>
<dbReference type="InterPro" id="IPR013083">
    <property type="entry name" value="Znf_RING/FYVE/PHD"/>
</dbReference>
<dbReference type="Pfam" id="PF07177">
    <property type="entry name" value="Neuralized"/>
    <property type="match status" value="2"/>
</dbReference>
<gene>
    <name evidence="9" type="ORF">V5799_017013</name>
</gene>
<dbReference type="PANTHER" id="PTHR12429:SF6">
    <property type="entry name" value="PROTEIN NEURALIZED"/>
    <property type="match status" value="1"/>
</dbReference>
<dbReference type="SMART" id="SM00588">
    <property type="entry name" value="NEUZ"/>
    <property type="match status" value="2"/>
</dbReference>
<protein>
    <submittedName>
        <fullName evidence="9">Uncharacterized protein</fullName>
    </submittedName>
</protein>
<dbReference type="Proteomes" id="UP001321473">
    <property type="component" value="Unassembled WGS sequence"/>
</dbReference>
<name>A0AAQ4F4H6_AMBAM</name>
<evidence type="ECO:0000313" key="9">
    <source>
        <dbReference type="EMBL" id="KAK8781645.1"/>
    </source>
</evidence>
<dbReference type="Pfam" id="PF13920">
    <property type="entry name" value="zf-C3HC4_3"/>
    <property type="match status" value="1"/>
</dbReference>
<dbReference type="EMBL" id="JARKHS020007468">
    <property type="protein sequence ID" value="KAK8781645.1"/>
    <property type="molecule type" value="Genomic_DNA"/>
</dbReference>
<dbReference type="SMART" id="SM00184">
    <property type="entry name" value="RING"/>
    <property type="match status" value="1"/>
</dbReference>
<dbReference type="PROSITE" id="PS50089">
    <property type="entry name" value="ZF_RING_2"/>
    <property type="match status" value="1"/>
</dbReference>
<evidence type="ECO:0000256" key="4">
    <source>
        <dbReference type="ARBA" id="ARBA00022833"/>
    </source>
</evidence>
<evidence type="ECO:0000256" key="3">
    <source>
        <dbReference type="ARBA" id="ARBA00022771"/>
    </source>
</evidence>
<dbReference type="Gene3D" id="2.60.120.920">
    <property type="match status" value="2"/>
</dbReference>
<dbReference type="Gene3D" id="3.30.40.10">
    <property type="entry name" value="Zinc/RING finger domain, C3HC4 (zinc finger)"/>
    <property type="match status" value="1"/>
</dbReference>
<dbReference type="AlphaFoldDB" id="A0AAQ4F4H6"/>
<accession>A0AAQ4F4H6</accession>
<dbReference type="SUPFAM" id="SSF57850">
    <property type="entry name" value="RING/U-box"/>
    <property type="match status" value="1"/>
</dbReference>
<evidence type="ECO:0000256" key="5">
    <source>
        <dbReference type="PROSITE-ProRule" id="PRU00175"/>
    </source>
</evidence>
<dbReference type="FunFam" id="2.60.120.920:FF:000005">
    <property type="entry name" value="Putative E3 ubiquitin-protein ligase NEURL1B"/>
    <property type="match status" value="1"/>
</dbReference>
<proteinExistence type="predicted"/>
<comment type="caution">
    <text evidence="9">The sequence shown here is derived from an EMBL/GenBank/DDBJ whole genome shotgun (WGS) entry which is preliminary data.</text>
</comment>
<organism evidence="9 10">
    <name type="scientific">Amblyomma americanum</name>
    <name type="common">Lone star tick</name>
    <dbReference type="NCBI Taxonomy" id="6943"/>
    <lineage>
        <taxon>Eukaryota</taxon>
        <taxon>Metazoa</taxon>
        <taxon>Ecdysozoa</taxon>
        <taxon>Arthropoda</taxon>
        <taxon>Chelicerata</taxon>
        <taxon>Arachnida</taxon>
        <taxon>Acari</taxon>
        <taxon>Parasitiformes</taxon>
        <taxon>Ixodida</taxon>
        <taxon>Ixodoidea</taxon>
        <taxon>Ixodidae</taxon>
        <taxon>Amblyomminae</taxon>
        <taxon>Amblyomma</taxon>
    </lineage>
</organism>
<dbReference type="GO" id="GO:0061630">
    <property type="term" value="F:ubiquitin protein ligase activity"/>
    <property type="evidence" value="ECO:0007669"/>
    <property type="project" value="TreeGrafter"/>
</dbReference>
<keyword evidence="10" id="KW-1185">Reference proteome</keyword>
<feature type="domain" description="NHR" evidence="8">
    <location>
        <begin position="27"/>
        <end position="181"/>
    </location>
</feature>
<sequence length="514" mass="56286">MGNTNATQLSQSPLGTAGATSFSSGQPMGFHEVHGENVRLEQGGKVARRAESFCKAIVFSSRPVQVNERVVLRITELSNGWSGALRLGFTANDPVTLQGTLPKYACPDLTNRPGNWAKALGERYATEGTLLHYYVNNMGEVFFGINGEEKGLFLNGVDTRGPLWALIDIYGNTTAIKMVEDEQLLNNRNEIIRNVSITSPGMEDLIRQMEGLSGPRDSPWQAVPGPETVQAMDTSECLEGHPRQPAPPPRHPTTVHAAVPPLNTWFRIPFHNVLGPNIRLDSARLLAERCDLNERRAFVFVSRTLLANERLQVKVVGTDTSLSGSLAFGLTTCDPATLGQAAAQLPSDLDALLDRPEYWVFQKDIACALNDELVFVTGDDGRVQCSQNNGPFKTLMHVDGTQQFYAFFDIAGRVTKLKLVGTKRASPVAESEQAPPEVPKAESEKQPKKPAVPSLEEPDTDCRICFENSIESVLVNCGHSLTCHACGLKLLQSRDPQCPVCRQPIVNVIRIYKA</sequence>
<feature type="region of interest" description="Disordered" evidence="6">
    <location>
        <begin position="425"/>
        <end position="458"/>
    </location>
</feature>
<keyword evidence="1" id="KW-0479">Metal-binding</keyword>
<feature type="compositionally biased region" description="Polar residues" evidence="6">
    <location>
        <begin position="1"/>
        <end position="26"/>
    </location>
</feature>
<feature type="domain" description="NHR" evidence="8">
    <location>
        <begin position="267"/>
        <end position="422"/>
    </location>
</feature>
<feature type="domain" description="RING-type" evidence="7">
    <location>
        <begin position="462"/>
        <end position="502"/>
    </location>
</feature>
<keyword evidence="3 5" id="KW-0863">Zinc-finger</keyword>
<evidence type="ECO:0000313" key="10">
    <source>
        <dbReference type="Proteomes" id="UP001321473"/>
    </source>
</evidence>
<dbReference type="InterPro" id="IPR037962">
    <property type="entry name" value="Neuralized"/>
</dbReference>
<evidence type="ECO:0000259" key="7">
    <source>
        <dbReference type="PROSITE" id="PS50089"/>
    </source>
</evidence>
<dbReference type="PANTHER" id="PTHR12429">
    <property type="entry name" value="NEURALIZED"/>
    <property type="match status" value="1"/>
</dbReference>
<dbReference type="InterPro" id="IPR043136">
    <property type="entry name" value="B30.2/SPRY_sf"/>
</dbReference>
<dbReference type="PROSITE" id="PS51065">
    <property type="entry name" value="NHR"/>
    <property type="match status" value="2"/>
</dbReference>
<dbReference type="InterPro" id="IPR006573">
    <property type="entry name" value="NHR_dom"/>
</dbReference>
<keyword evidence="4" id="KW-0862">Zinc</keyword>
<dbReference type="InterPro" id="IPR001841">
    <property type="entry name" value="Znf_RING"/>
</dbReference>
<keyword evidence="2" id="KW-0677">Repeat</keyword>
<evidence type="ECO:0000259" key="8">
    <source>
        <dbReference type="PROSITE" id="PS51065"/>
    </source>
</evidence>
<evidence type="ECO:0000256" key="2">
    <source>
        <dbReference type="ARBA" id="ARBA00022737"/>
    </source>
</evidence>
<evidence type="ECO:0000256" key="6">
    <source>
        <dbReference type="SAM" id="MobiDB-lite"/>
    </source>
</evidence>
<feature type="region of interest" description="Disordered" evidence="6">
    <location>
        <begin position="1"/>
        <end position="30"/>
    </location>
</feature>